<evidence type="ECO:0000256" key="2">
    <source>
        <dbReference type="ARBA" id="ARBA00022679"/>
    </source>
</evidence>
<gene>
    <name evidence="5" type="ORF">C2S53_003724</name>
</gene>
<dbReference type="InterPro" id="IPR035595">
    <property type="entry name" value="UDP_glycos_trans_CS"/>
</dbReference>
<dbReference type="PROSITE" id="PS00375">
    <property type="entry name" value="UDPGT"/>
    <property type="match status" value="1"/>
</dbReference>
<comment type="caution">
    <text evidence="5">The sequence shown here is derived from an EMBL/GenBank/DDBJ whole genome shotgun (WGS) entry which is preliminary data.</text>
</comment>
<dbReference type="CDD" id="cd03784">
    <property type="entry name" value="GT1_Gtf-like"/>
    <property type="match status" value="1"/>
</dbReference>
<dbReference type="Pfam" id="PF00201">
    <property type="entry name" value="UDPGT"/>
    <property type="match status" value="1"/>
</dbReference>
<comment type="similarity">
    <text evidence="1 3">Belongs to the UDP-glycosyltransferase family.</text>
</comment>
<evidence type="ECO:0000256" key="1">
    <source>
        <dbReference type="ARBA" id="ARBA00009995"/>
    </source>
</evidence>
<evidence type="ECO:0000256" key="3">
    <source>
        <dbReference type="RuleBase" id="RU003718"/>
    </source>
</evidence>
<keyword evidence="2 3" id="KW-0808">Transferase</keyword>
<protein>
    <recommendedName>
        <fullName evidence="4">Glycosyltransferase</fullName>
        <ecNumber evidence="4">2.4.1.-</ecNumber>
    </recommendedName>
</protein>
<dbReference type="FunFam" id="3.40.50.2000:FF:000056">
    <property type="entry name" value="Glycosyltransferase"/>
    <property type="match status" value="1"/>
</dbReference>
<organism evidence="5 6">
    <name type="scientific">Perilla frutescens var. hirtella</name>
    <name type="common">Perilla citriodora</name>
    <name type="synonym">Perilla setoyensis</name>
    <dbReference type="NCBI Taxonomy" id="608512"/>
    <lineage>
        <taxon>Eukaryota</taxon>
        <taxon>Viridiplantae</taxon>
        <taxon>Streptophyta</taxon>
        <taxon>Embryophyta</taxon>
        <taxon>Tracheophyta</taxon>
        <taxon>Spermatophyta</taxon>
        <taxon>Magnoliopsida</taxon>
        <taxon>eudicotyledons</taxon>
        <taxon>Gunneridae</taxon>
        <taxon>Pentapetalae</taxon>
        <taxon>asterids</taxon>
        <taxon>lamiids</taxon>
        <taxon>Lamiales</taxon>
        <taxon>Lamiaceae</taxon>
        <taxon>Nepetoideae</taxon>
        <taxon>Elsholtzieae</taxon>
        <taxon>Perilla</taxon>
    </lineage>
</organism>
<dbReference type="Gene3D" id="3.40.50.2000">
    <property type="entry name" value="Glycogen Phosphorylase B"/>
    <property type="match status" value="2"/>
</dbReference>
<keyword evidence="3" id="KW-0328">Glycosyltransferase</keyword>
<dbReference type="InterPro" id="IPR050481">
    <property type="entry name" value="UDP-glycosyltransf_plant"/>
</dbReference>
<reference evidence="5 6" key="1">
    <citation type="journal article" date="2021" name="Nat. Commun.">
        <title>Incipient diploidization of the medicinal plant Perilla within 10,000 years.</title>
        <authorList>
            <person name="Zhang Y."/>
            <person name="Shen Q."/>
            <person name="Leng L."/>
            <person name="Zhang D."/>
            <person name="Chen S."/>
            <person name="Shi Y."/>
            <person name="Ning Z."/>
            <person name="Chen S."/>
        </authorList>
    </citation>
    <scope>NUCLEOTIDE SEQUENCE [LARGE SCALE GENOMIC DNA]</scope>
    <source>
        <strain evidence="6">cv. PC099</strain>
    </source>
</reference>
<keyword evidence="6" id="KW-1185">Reference proteome</keyword>
<dbReference type="InterPro" id="IPR002213">
    <property type="entry name" value="UDP_glucos_trans"/>
</dbReference>
<evidence type="ECO:0000313" key="5">
    <source>
        <dbReference type="EMBL" id="KAH6826357.1"/>
    </source>
</evidence>
<sequence>MEASFCFQPEISLHSTNNKFSRPKVMGRNTAASAIDIFRTAIDRFRTRRIAAKSWLKFGNSVRPFSYFGLNFHSKAPRIDFSRVKELDDDIHNKNTMKQIEVVFIPGAALSHIVGAVETAKLLLERAERVSITVVIMKPFKDMKVDTYTEKISSSNPRLRIINLPTPDGPPTPSPTFVFDYMESRLPHVREIVSQLMEKSTSQLAGLVLDLFTTNFIDVAGEFGLPSYVFSTCGACYLGMSWNFISLINGHHLPELDSRSDDFELSVPYFSVPVPSKVLPGRNCEDHPTTKCILKCLMRLSEVKGIVVNTFYDLEPYAIDSLMSDVKAPKVYAVGPVLNSSSVDDDDDVKKWLDNQPEKSVIFLSFGTMGCLDEAQVREIALALEKCGYRFLWCLRNPGIPGVPPPPTTSQVLPEGFLERTKGIGKVIEWAPQKAVLAHPAVGGFVSHCGWNSTLESVWYGVPIAAFPLFAEQHLNAFQIVTELGMAEAITLDYQMDFTGEKPPQIAGWEEIAAAIRRLMAVDGGSGVRDKVKDMQKKARAAFQEGGSSYKALSVFIEDVIRNIS</sequence>
<dbReference type="AlphaFoldDB" id="A0AAD4J3C6"/>
<dbReference type="SUPFAM" id="SSF53756">
    <property type="entry name" value="UDP-Glycosyltransferase/glycogen phosphorylase"/>
    <property type="match status" value="1"/>
</dbReference>
<dbReference type="EMBL" id="SDAM02000166">
    <property type="protein sequence ID" value="KAH6826357.1"/>
    <property type="molecule type" value="Genomic_DNA"/>
</dbReference>
<dbReference type="PANTHER" id="PTHR48048:SF45">
    <property type="entry name" value="GLYCOSYLTRANSFERASE"/>
    <property type="match status" value="1"/>
</dbReference>
<evidence type="ECO:0000313" key="6">
    <source>
        <dbReference type="Proteomes" id="UP001190926"/>
    </source>
</evidence>
<dbReference type="Proteomes" id="UP001190926">
    <property type="component" value="Unassembled WGS sequence"/>
</dbReference>
<proteinExistence type="inferred from homology"/>
<dbReference type="EC" id="2.4.1.-" evidence="4"/>
<dbReference type="GO" id="GO:0035251">
    <property type="term" value="F:UDP-glucosyltransferase activity"/>
    <property type="evidence" value="ECO:0007669"/>
    <property type="project" value="InterPro"/>
</dbReference>
<evidence type="ECO:0000256" key="4">
    <source>
        <dbReference type="RuleBase" id="RU362057"/>
    </source>
</evidence>
<accession>A0AAD4J3C6</accession>
<name>A0AAD4J3C6_PERFH</name>
<dbReference type="PANTHER" id="PTHR48048">
    <property type="entry name" value="GLYCOSYLTRANSFERASE"/>
    <property type="match status" value="1"/>
</dbReference>